<organism evidence="1 2">
    <name type="scientific">Trichinella nativa</name>
    <dbReference type="NCBI Taxonomy" id="6335"/>
    <lineage>
        <taxon>Eukaryota</taxon>
        <taxon>Metazoa</taxon>
        <taxon>Ecdysozoa</taxon>
        <taxon>Nematoda</taxon>
        <taxon>Enoplea</taxon>
        <taxon>Dorylaimia</taxon>
        <taxon>Trichinellida</taxon>
        <taxon>Trichinellidae</taxon>
        <taxon>Trichinella</taxon>
    </lineage>
</organism>
<evidence type="ECO:0000313" key="2">
    <source>
        <dbReference type="Proteomes" id="UP000054721"/>
    </source>
</evidence>
<keyword evidence="2" id="KW-1185">Reference proteome</keyword>
<dbReference type="Proteomes" id="UP000054721">
    <property type="component" value="Unassembled WGS sequence"/>
</dbReference>
<protein>
    <submittedName>
        <fullName evidence="1">Uncharacterized protein</fullName>
    </submittedName>
</protein>
<sequence length="316" mass="37131">MVTRKKSKKEQPLCPLMEKPWHSVQQRRHFLEMEAKNMVAVGRKNFEKTSRSSKRMQSKKNIRSRCILTKITAWLPPQQKRRKFPSSTQTKLYVRPPFPTHKSWIPARQPSIHRKLYNCPPLPPPIKSSIPTSHTVLYTEWNTQTSNRSTQTKFYTHATLSTVHTKCQSQRPKQNCIPARHVILHVILQSCIPPRQYLLHPYRNCIPTTNPSTQRVVHPAPPLPPTKQSLNEEKTCMSSQKFKVATMLQMVETMKCNKEQLIRPFMVKPWHTIEKPRFFLVQLRQTPKRGNKFFLPAQFKRYRRREPRSASGDQPA</sequence>
<accession>A0A0V1KT08</accession>
<proteinExistence type="predicted"/>
<gene>
    <name evidence="1" type="ORF">T02_6058</name>
</gene>
<comment type="caution">
    <text evidence="1">The sequence shown here is derived from an EMBL/GenBank/DDBJ whole genome shotgun (WGS) entry which is preliminary data.</text>
</comment>
<evidence type="ECO:0000313" key="1">
    <source>
        <dbReference type="EMBL" id="KRZ50241.1"/>
    </source>
</evidence>
<name>A0A0V1KT08_9BILA</name>
<dbReference type="EMBL" id="JYDW01000273">
    <property type="protein sequence ID" value="KRZ50241.1"/>
    <property type="molecule type" value="Genomic_DNA"/>
</dbReference>
<dbReference type="AlphaFoldDB" id="A0A0V1KT08"/>
<reference evidence="1 2" key="1">
    <citation type="submission" date="2015-05" db="EMBL/GenBank/DDBJ databases">
        <title>Evolution of Trichinella species and genotypes.</title>
        <authorList>
            <person name="Korhonen P.K."/>
            <person name="Edoardo P."/>
            <person name="Giuseppe L.R."/>
            <person name="Gasser R.B."/>
        </authorList>
    </citation>
    <scope>NUCLEOTIDE SEQUENCE [LARGE SCALE GENOMIC DNA]</scope>
    <source>
        <strain evidence="1">ISS10</strain>
    </source>
</reference>